<dbReference type="RefSeq" id="WP_270154319.1">
    <property type="nucleotide sequence ID" value="NZ_JAPNNL010000023.1"/>
</dbReference>
<dbReference type="SUPFAM" id="SSF53474">
    <property type="entry name" value="alpha/beta-Hydrolases"/>
    <property type="match status" value="1"/>
</dbReference>
<dbReference type="GO" id="GO:0016787">
    <property type="term" value="F:hydrolase activity"/>
    <property type="evidence" value="ECO:0007669"/>
    <property type="project" value="UniProtKB-KW"/>
</dbReference>
<accession>A0ABT4S8E5</accession>
<gene>
    <name evidence="2" type="ORF">OUY22_08765</name>
</gene>
<evidence type="ECO:0000259" key="1">
    <source>
        <dbReference type="Pfam" id="PF12697"/>
    </source>
</evidence>
<reference evidence="2" key="1">
    <citation type="submission" date="2022-11" db="EMBL/GenBank/DDBJ databases">
        <title>Nonomuraea corallina sp. nov., a new species of the genus Nonomuraea isolated from sea side sediment in Thai sea.</title>
        <authorList>
            <person name="Ngamcharungchit C."/>
            <person name="Matsumoto A."/>
            <person name="Suriyachadkun C."/>
            <person name="Panbangred W."/>
            <person name="Inahashi Y."/>
            <person name="Intra B."/>
        </authorList>
    </citation>
    <scope>NUCLEOTIDE SEQUENCE</scope>
    <source>
        <strain evidence="2">MCN248</strain>
    </source>
</reference>
<name>A0ABT4S8E5_9ACTN</name>
<dbReference type="EMBL" id="JAPNNL010000023">
    <property type="protein sequence ID" value="MDA0633507.1"/>
    <property type="molecule type" value="Genomic_DNA"/>
</dbReference>
<dbReference type="InterPro" id="IPR000073">
    <property type="entry name" value="AB_hydrolase_1"/>
</dbReference>
<evidence type="ECO:0000313" key="3">
    <source>
        <dbReference type="Proteomes" id="UP001144036"/>
    </source>
</evidence>
<proteinExistence type="predicted"/>
<dbReference type="Proteomes" id="UP001144036">
    <property type="component" value="Unassembled WGS sequence"/>
</dbReference>
<organism evidence="2 3">
    <name type="scientific">Nonomuraea corallina</name>
    <dbReference type="NCBI Taxonomy" id="2989783"/>
    <lineage>
        <taxon>Bacteria</taxon>
        <taxon>Bacillati</taxon>
        <taxon>Actinomycetota</taxon>
        <taxon>Actinomycetes</taxon>
        <taxon>Streptosporangiales</taxon>
        <taxon>Streptosporangiaceae</taxon>
        <taxon>Nonomuraea</taxon>
    </lineage>
</organism>
<dbReference type="Pfam" id="PF12697">
    <property type="entry name" value="Abhydrolase_6"/>
    <property type="match status" value="1"/>
</dbReference>
<keyword evidence="2" id="KW-0378">Hydrolase</keyword>
<feature type="domain" description="AB hydrolase-1" evidence="1">
    <location>
        <begin position="24"/>
        <end position="224"/>
    </location>
</feature>
<comment type="caution">
    <text evidence="2">The sequence shown here is derived from an EMBL/GenBank/DDBJ whole genome shotgun (WGS) entry which is preliminary data.</text>
</comment>
<dbReference type="InterPro" id="IPR029058">
    <property type="entry name" value="AB_hydrolase_fold"/>
</dbReference>
<evidence type="ECO:0000313" key="2">
    <source>
        <dbReference type="EMBL" id="MDA0633507.1"/>
    </source>
</evidence>
<dbReference type="Gene3D" id="3.40.50.1820">
    <property type="entry name" value="alpha/beta hydrolase"/>
    <property type="match status" value="1"/>
</dbReference>
<keyword evidence="3" id="KW-1185">Reference proteome</keyword>
<sequence>MARVVSRDGTSIVYERVGDGPVVVLVGGGLDDGTENGPLAQELAEDFTAVNYARRGRAGSGDVQPYALEREIEDLAALIDAVGGPAHLFGASSGGALALEAAAAGLPIGKLAVFEVPYAVGGPAVEAWQAYVTQLRAALADGRRDEAVKLFMRLAGVSEQDIAGAESSPMWSPLLELAHTLAYDAACLGDGPPPAARLATITQPTLALTGSGVDPHMAGLQSDFFSGAADAIAACVARAERRVVEVREHTVNAKALAPVLTDFFRS</sequence>
<protein>
    <submittedName>
        <fullName evidence="2">Alpha/beta fold hydrolase</fullName>
    </submittedName>
</protein>